<feature type="domain" description="PBP" evidence="6">
    <location>
        <begin position="40"/>
        <end position="330"/>
    </location>
</feature>
<dbReference type="GO" id="GO:0042301">
    <property type="term" value="F:phosphate ion binding"/>
    <property type="evidence" value="ECO:0007669"/>
    <property type="project" value="InterPro"/>
</dbReference>
<evidence type="ECO:0000256" key="2">
    <source>
        <dbReference type="ARBA" id="ARBA00022448"/>
    </source>
</evidence>
<dbReference type="AlphaFoldDB" id="A0A0X8JES7"/>
<dbReference type="GO" id="GO:0043190">
    <property type="term" value="C:ATP-binding cassette (ABC) transporter complex"/>
    <property type="evidence" value="ECO:0007669"/>
    <property type="project" value="InterPro"/>
</dbReference>
<keyword evidence="5" id="KW-0732">Signal</keyword>
<accession>A0A0X8JES7</accession>
<evidence type="ECO:0000313" key="8">
    <source>
        <dbReference type="Proteomes" id="UP000065220"/>
    </source>
</evidence>
<evidence type="ECO:0000313" key="7">
    <source>
        <dbReference type="EMBL" id="AMD87299.1"/>
    </source>
</evidence>
<dbReference type="SUPFAM" id="SSF53850">
    <property type="entry name" value="Periplasmic binding protein-like II"/>
    <property type="match status" value="1"/>
</dbReference>
<dbReference type="PROSITE" id="PS51257">
    <property type="entry name" value="PROKAR_LIPOPROTEIN"/>
    <property type="match status" value="1"/>
</dbReference>
<evidence type="ECO:0000256" key="3">
    <source>
        <dbReference type="ARBA" id="ARBA00022592"/>
    </source>
</evidence>
<keyword evidence="2 4" id="KW-0813">Transport</keyword>
<dbReference type="GO" id="GO:0035435">
    <property type="term" value="P:phosphate ion transmembrane transport"/>
    <property type="evidence" value="ECO:0007669"/>
    <property type="project" value="InterPro"/>
</dbReference>
<evidence type="ECO:0000259" key="6">
    <source>
        <dbReference type="Pfam" id="PF12849"/>
    </source>
</evidence>
<dbReference type="InterPro" id="IPR005673">
    <property type="entry name" value="ABC_phos-bd_PstS"/>
</dbReference>
<protein>
    <recommendedName>
        <fullName evidence="4">Phosphate-binding protein</fullName>
    </recommendedName>
</protein>
<proteinExistence type="inferred from homology"/>
<dbReference type="Pfam" id="PF12849">
    <property type="entry name" value="PBP_like_2"/>
    <property type="match status" value="1"/>
</dbReference>
<dbReference type="RefSeq" id="WP_067941830.1">
    <property type="nucleotide sequence ID" value="NZ_CP014228.1"/>
</dbReference>
<dbReference type="PANTHER" id="PTHR42996:SF1">
    <property type="entry name" value="PHOSPHATE-BINDING PROTEIN PSTS"/>
    <property type="match status" value="1"/>
</dbReference>
<name>A0A0X8JES7_ACTRD</name>
<keyword evidence="8" id="KW-1185">Reference proteome</keyword>
<dbReference type="Gene3D" id="3.40.190.10">
    <property type="entry name" value="Periplasmic binding protein-like II"/>
    <property type="match status" value="2"/>
</dbReference>
<dbReference type="EMBL" id="CP014228">
    <property type="protein sequence ID" value="AMD87299.1"/>
    <property type="molecule type" value="Genomic_DNA"/>
</dbReference>
<dbReference type="KEGG" id="ard:AXF14_06505"/>
<evidence type="ECO:0000256" key="4">
    <source>
        <dbReference type="PIRNR" id="PIRNR002756"/>
    </source>
</evidence>
<dbReference type="InterPro" id="IPR024370">
    <property type="entry name" value="PBP_domain"/>
</dbReference>
<gene>
    <name evidence="7" type="ORF">AXF14_06505</name>
</gene>
<feature type="signal peptide" evidence="5">
    <location>
        <begin position="1"/>
        <end position="21"/>
    </location>
</feature>
<reference evidence="8" key="1">
    <citation type="submission" date="2016-02" db="EMBL/GenBank/DDBJ databases">
        <authorList>
            <person name="Holder M.E."/>
            <person name="Ajami N.J."/>
            <person name="Petrosino J.F."/>
        </authorList>
    </citation>
    <scope>NUCLEOTIDE SEQUENCE [LARGE SCALE GENOMIC DNA]</scope>
    <source>
        <strain evidence="8">CCUG 36733</strain>
    </source>
</reference>
<evidence type="ECO:0000256" key="1">
    <source>
        <dbReference type="ARBA" id="ARBA00008725"/>
    </source>
</evidence>
<comment type="similarity">
    <text evidence="1 4">Belongs to the PstS family.</text>
</comment>
<dbReference type="CDD" id="cd13565">
    <property type="entry name" value="PBP2_PstS"/>
    <property type="match status" value="1"/>
</dbReference>
<evidence type="ECO:0000256" key="5">
    <source>
        <dbReference type="SAM" id="SignalP"/>
    </source>
</evidence>
<dbReference type="PANTHER" id="PTHR42996">
    <property type="entry name" value="PHOSPHATE-BINDING PROTEIN PSTS"/>
    <property type="match status" value="1"/>
</dbReference>
<dbReference type="PIRSF" id="PIRSF002756">
    <property type="entry name" value="PstS"/>
    <property type="match status" value="1"/>
</dbReference>
<dbReference type="InterPro" id="IPR050962">
    <property type="entry name" value="Phosphate-bind_PstS"/>
</dbReference>
<dbReference type="STRING" id="111015.AXF14_06505"/>
<organism evidence="7 8">
    <name type="scientific">Actinomyces radicidentis</name>
    <dbReference type="NCBI Taxonomy" id="111015"/>
    <lineage>
        <taxon>Bacteria</taxon>
        <taxon>Bacillati</taxon>
        <taxon>Actinomycetota</taxon>
        <taxon>Actinomycetes</taxon>
        <taxon>Actinomycetales</taxon>
        <taxon>Actinomycetaceae</taxon>
        <taxon>Actinomyces</taxon>
    </lineage>
</organism>
<dbReference type="Proteomes" id="UP000065220">
    <property type="component" value="Chromosome"/>
</dbReference>
<sequence>MHLSRRSAVSALSVAALATLAACGSDAGGSSDSASSGSSGSDLAGAIKGAGATSQADAQEAWMNAFMDANPGASVEYGGGGSGAGVTKFLEGAVDFAGSDSALKDDDLSKAGDIVEVPLYISPIAVAYNLSGFTGDKHLNMTGEVIAKIFHGDITTWDDDAIKALNPDATLPSTTIVPVHRSDESGTTENFTEYLADVASSVWTDEPAKTWPIDGGQSGDGTSGVVSTIEAAEGTIGYADASKVTDKLGTVAVGKEGSFVAYSAEAAAKTLDASKLSDTATDTQMTYDIDHEAEGSYPIILVSYLIAHQKYDDADIAATVKGYFEYMASEDGQSAAADAAGSAPISDDLRTRIEAAIAKISA</sequence>
<dbReference type="NCBIfam" id="TIGR00975">
    <property type="entry name" value="3a0107s03"/>
    <property type="match status" value="1"/>
</dbReference>
<dbReference type="OrthoDB" id="9801510at2"/>
<keyword evidence="3 4" id="KW-0592">Phosphate transport</keyword>
<feature type="chain" id="PRO_5039639257" description="Phosphate-binding protein" evidence="5">
    <location>
        <begin position="22"/>
        <end position="362"/>
    </location>
</feature>